<organism evidence="1 2">
    <name type="scientific">Butyrivibrio proteoclasticus</name>
    <dbReference type="NCBI Taxonomy" id="43305"/>
    <lineage>
        <taxon>Bacteria</taxon>
        <taxon>Bacillati</taxon>
        <taxon>Bacillota</taxon>
        <taxon>Clostridia</taxon>
        <taxon>Lachnospirales</taxon>
        <taxon>Lachnospiraceae</taxon>
        <taxon>Butyrivibrio</taxon>
    </lineage>
</organism>
<dbReference type="Pfam" id="PF20069">
    <property type="entry name" value="DUF6465"/>
    <property type="match status" value="1"/>
</dbReference>
<sequence>MAASKVNTKIELQFGDKAVTEDQLVAAAKKAYGKKDIKSLDIYVKPEEGRAYYVVNGDVNGSFEL</sequence>
<dbReference type="Proteomes" id="UP000182624">
    <property type="component" value="Unassembled WGS sequence"/>
</dbReference>
<dbReference type="RefSeq" id="WP_074882787.1">
    <property type="nucleotide sequence ID" value="NZ_FOXO01000001.1"/>
</dbReference>
<gene>
    <name evidence="1" type="ORF">SAMN04487928_10179</name>
</gene>
<reference evidence="2" key="1">
    <citation type="submission" date="2016-10" db="EMBL/GenBank/DDBJ databases">
        <authorList>
            <person name="Varghese N."/>
            <person name="Submissions S."/>
        </authorList>
    </citation>
    <scope>NUCLEOTIDE SEQUENCE [LARGE SCALE GENOMIC DNA]</scope>
    <source>
        <strain evidence="2">P18</strain>
    </source>
</reference>
<keyword evidence="2" id="KW-1185">Reference proteome</keyword>
<evidence type="ECO:0000313" key="1">
    <source>
        <dbReference type="EMBL" id="SFP35621.1"/>
    </source>
</evidence>
<dbReference type="EMBL" id="FOXO01000001">
    <property type="protein sequence ID" value="SFP35621.1"/>
    <property type="molecule type" value="Genomic_DNA"/>
</dbReference>
<dbReference type="InterPro" id="IPR046313">
    <property type="entry name" value="DUF6465"/>
</dbReference>
<proteinExistence type="predicted"/>
<dbReference type="OrthoDB" id="1711086at2"/>
<accession>A0A1I5PQ22</accession>
<protein>
    <submittedName>
        <fullName evidence="1">Uncharacterized protein</fullName>
    </submittedName>
</protein>
<dbReference type="AlphaFoldDB" id="A0A1I5PQ22"/>
<evidence type="ECO:0000313" key="2">
    <source>
        <dbReference type="Proteomes" id="UP000182624"/>
    </source>
</evidence>
<name>A0A1I5PQ22_9FIRM</name>